<accession>A0ABS2CP04</accession>
<sequence>MSHAQLVRDFLEALESGEQGEALARFWSDDVRTVTHPNLVAPRGGSSDRAAMVAASVAGAGLLAGQRFHVLDVLEAGDAVVVRLDWTGELAVDAGSWPAGTVLHARVAQFVTVADGRIARLETYDCYDPVEV</sequence>
<protein>
    <submittedName>
        <fullName evidence="2">Nuclear transport factor 2 family protein</fullName>
    </submittedName>
</protein>
<gene>
    <name evidence="2" type="ORF">JQN70_14330</name>
</gene>
<dbReference type="Pfam" id="PF12680">
    <property type="entry name" value="SnoaL_2"/>
    <property type="match status" value="1"/>
</dbReference>
<comment type="caution">
    <text evidence="2">The sequence shown here is derived from an EMBL/GenBank/DDBJ whole genome shotgun (WGS) entry which is preliminary data.</text>
</comment>
<organism evidence="2 3">
    <name type="scientific">Phycicoccus sonneratiae</name>
    <dbReference type="NCBI Taxonomy" id="2807628"/>
    <lineage>
        <taxon>Bacteria</taxon>
        <taxon>Bacillati</taxon>
        <taxon>Actinomycetota</taxon>
        <taxon>Actinomycetes</taxon>
        <taxon>Micrococcales</taxon>
        <taxon>Intrasporangiaceae</taxon>
        <taxon>Phycicoccus</taxon>
    </lineage>
</organism>
<reference evidence="2" key="1">
    <citation type="submission" date="2021-02" db="EMBL/GenBank/DDBJ databases">
        <title>Phycicoccus sp. MQZ13P-5T, whole genome shotgun sequence.</title>
        <authorList>
            <person name="Tuo L."/>
        </authorList>
    </citation>
    <scope>NUCLEOTIDE SEQUENCE</scope>
    <source>
        <strain evidence="2">MQZ13P-5</strain>
    </source>
</reference>
<evidence type="ECO:0000259" key="1">
    <source>
        <dbReference type="Pfam" id="PF12680"/>
    </source>
</evidence>
<proteinExistence type="predicted"/>
<dbReference type="InterPro" id="IPR037401">
    <property type="entry name" value="SnoaL-like"/>
</dbReference>
<dbReference type="InterPro" id="IPR032710">
    <property type="entry name" value="NTF2-like_dom_sf"/>
</dbReference>
<evidence type="ECO:0000313" key="3">
    <source>
        <dbReference type="Proteomes" id="UP001430172"/>
    </source>
</evidence>
<name>A0ABS2CP04_9MICO</name>
<dbReference type="Proteomes" id="UP001430172">
    <property type="component" value="Unassembled WGS sequence"/>
</dbReference>
<keyword evidence="3" id="KW-1185">Reference proteome</keyword>
<evidence type="ECO:0000313" key="2">
    <source>
        <dbReference type="EMBL" id="MBM6401573.1"/>
    </source>
</evidence>
<dbReference type="RefSeq" id="WP_204132034.1">
    <property type="nucleotide sequence ID" value="NZ_JAFDVD010000015.1"/>
</dbReference>
<dbReference type="SUPFAM" id="SSF54427">
    <property type="entry name" value="NTF2-like"/>
    <property type="match status" value="1"/>
</dbReference>
<feature type="domain" description="SnoaL-like" evidence="1">
    <location>
        <begin position="7"/>
        <end position="120"/>
    </location>
</feature>
<dbReference type="EMBL" id="JAFDVD010000015">
    <property type="protein sequence ID" value="MBM6401573.1"/>
    <property type="molecule type" value="Genomic_DNA"/>
</dbReference>
<dbReference type="Gene3D" id="3.10.450.50">
    <property type="match status" value="1"/>
</dbReference>